<protein>
    <submittedName>
        <fullName evidence="3">Low-complexity tail membrane protein</fullName>
    </submittedName>
</protein>
<keyword evidence="2" id="KW-0472">Membrane</keyword>
<evidence type="ECO:0000256" key="1">
    <source>
        <dbReference type="SAM" id="MobiDB-lite"/>
    </source>
</evidence>
<keyword evidence="2" id="KW-0812">Transmembrane</keyword>
<feature type="region of interest" description="Disordered" evidence="1">
    <location>
        <begin position="293"/>
        <end position="317"/>
    </location>
</feature>
<reference evidence="3" key="1">
    <citation type="journal article" date="2020" name="mSystems">
        <title>Genome- and Community-Level Interaction Insights into Carbon Utilization and Element Cycling Functions of Hydrothermarchaeota in Hydrothermal Sediment.</title>
        <authorList>
            <person name="Zhou Z."/>
            <person name="Liu Y."/>
            <person name="Xu W."/>
            <person name="Pan J."/>
            <person name="Luo Z.H."/>
            <person name="Li M."/>
        </authorList>
    </citation>
    <scope>NUCLEOTIDE SEQUENCE [LARGE SCALE GENOMIC DNA]</scope>
    <source>
        <strain evidence="3">SpSt-418</strain>
    </source>
</reference>
<name>A0A7C3PBU7_9CYAN</name>
<keyword evidence="2" id="KW-1133">Transmembrane helix</keyword>
<comment type="caution">
    <text evidence="3">The sequence shown here is derived from an EMBL/GenBank/DDBJ whole genome shotgun (WGS) entry which is preliminary data.</text>
</comment>
<feature type="region of interest" description="Disordered" evidence="1">
    <location>
        <begin position="199"/>
        <end position="219"/>
    </location>
</feature>
<dbReference type="InterPro" id="IPR049610">
    <property type="entry name" value="LCTMP-like"/>
</dbReference>
<feature type="transmembrane region" description="Helical" evidence="2">
    <location>
        <begin position="97"/>
        <end position="114"/>
    </location>
</feature>
<proteinExistence type="predicted"/>
<dbReference type="EMBL" id="DSRU01000017">
    <property type="protein sequence ID" value="HFM96334.1"/>
    <property type="molecule type" value="Genomic_DNA"/>
</dbReference>
<feature type="transmembrane region" description="Helical" evidence="2">
    <location>
        <begin position="12"/>
        <end position="32"/>
    </location>
</feature>
<dbReference type="AlphaFoldDB" id="A0A7C3PBU7"/>
<sequence length="317" mass="34838">MRSFWSDPYLWLHLAGLATVPLFVDLCLTGFAMGYPIFPGWLEVLLVAVVGIAPIIWMQWQRPFYIFSVPGFALKPEILTDSQRQMLTLFKSQRNQILSVVLAVLLFFGLQWLYRASTIAAEVISPDYQNHLLGLGLAAISFLAINLFTQVPLSVINVLLHSESEFAQVPAYPVEQVRQTFSLLGLRVRQILPAIAPPEPVPTKVQPTSARQTSLTAPADLPEAMAAEDPNELEEALAEAAADAPVSEAEAETSAAPTVLSEEMEDIWDVVETETEIKTEDILISDTFSQVADDIPPADDLGVETNTVSSESDEIDK</sequence>
<feature type="transmembrane region" description="Helical" evidence="2">
    <location>
        <begin position="38"/>
        <end position="57"/>
    </location>
</feature>
<evidence type="ECO:0000256" key="2">
    <source>
        <dbReference type="SAM" id="Phobius"/>
    </source>
</evidence>
<feature type="transmembrane region" description="Helical" evidence="2">
    <location>
        <begin position="134"/>
        <end position="160"/>
    </location>
</feature>
<accession>A0A7C3PBU7</accession>
<gene>
    <name evidence="3" type="ORF">ENR64_00940</name>
</gene>
<feature type="compositionally biased region" description="Polar residues" evidence="1">
    <location>
        <begin position="205"/>
        <end position="216"/>
    </location>
</feature>
<dbReference type="NCBIfam" id="NF033183">
    <property type="entry name" value="colliding_TM"/>
    <property type="match status" value="1"/>
</dbReference>
<evidence type="ECO:0000313" key="3">
    <source>
        <dbReference type="EMBL" id="HFM96334.1"/>
    </source>
</evidence>
<organism evidence="3">
    <name type="scientific">Oscillatoriales cyanobacterium SpSt-418</name>
    <dbReference type="NCBI Taxonomy" id="2282169"/>
    <lineage>
        <taxon>Bacteria</taxon>
        <taxon>Bacillati</taxon>
        <taxon>Cyanobacteriota</taxon>
        <taxon>Cyanophyceae</taxon>
        <taxon>Oscillatoriophycideae</taxon>
        <taxon>Oscillatoriales</taxon>
    </lineage>
</organism>